<keyword evidence="6" id="KW-1185">Reference proteome</keyword>
<evidence type="ECO:0000256" key="4">
    <source>
        <dbReference type="ARBA" id="ARBA00035429"/>
    </source>
</evidence>
<keyword evidence="3" id="KW-0687">Ribonucleoprotein</keyword>
<dbReference type="InterPro" id="IPR038584">
    <property type="entry name" value="Ribosomal_bL33_sf"/>
</dbReference>
<dbReference type="InterPro" id="IPR011332">
    <property type="entry name" value="Ribosomal_zn-bd"/>
</dbReference>
<dbReference type="SUPFAM" id="SSF57829">
    <property type="entry name" value="Zn-binding ribosomal proteins"/>
    <property type="match status" value="1"/>
</dbReference>
<evidence type="ECO:0000256" key="1">
    <source>
        <dbReference type="ARBA" id="ARBA00007596"/>
    </source>
</evidence>
<organism evidence="5 6">
    <name type="scientific">Vitis vinifera</name>
    <name type="common">Grape</name>
    <dbReference type="NCBI Taxonomy" id="29760"/>
    <lineage>
        <taxon>Eukaryota</taxon>
        <taxon>Viridiplantae</taxon>
        <taxon>Streptophyta</taxon>
        <taxon>Embryophyta</taxon>
        <taxon>Tracheophyta</taxon>
        <taxon>Spermatophyta</taxon>
        <taxon>Magnoliopsida</taxon>
        <taxon>eudicotyledons</taxon>
        <taxon>Gunneridae</taxon>
        <taxon>Pentapetalae</taxon>
        <taxon>rosids</taxon>
        <taxon>Vitales</taxon>
        <taxon>Vitaceae</taxon>
        <taxon>Viteae</taxon>
        <taxon>Vitis</taxon>
    </lineage>
</organism>
<comment type="similarity">
    <text evidence="1">Belongs to the bacterial ribosomal protein bL33 family.</text>
</comment>
<dbReference type="InterPro" id="IPR001705">
    <property type="entry name" value="Ribosomal_bL33"/>
</dbReference>
<feature type="non-terminal residue" evidence="5">
    <location>
        <position position="1"/>
    </location>
</feature>
<name>A0ABY9D6W0_VITVI</name>
<gene>
    <name evidence="5" type="ORF">VitviT2T_021216</name>
</gene>
<dbReference type="PANTHER" id="PTHR43168">
    <property type="entry name" value="50S RIBOSOMAL PROTEIN L33, CHLOROPLASTIC"/>
    <property type="match status" value="1"/>
</dbReference>
<dbReference type="PANTHER" id="PTHR43168:SF2">
    <property type="entry name" value="LARGE RIBOSOMAL SUBUNIT PROTEIN BL33C"/>
    <property type="match status" value="1"/>
</dbReference>
<reference evidence="5 6" key="1">
    <citation type="journal article" date="2023" name="Hortic Res">
        <title>The complete reference genome for grapevine (Vitis vinifera L.) genetics and breeding.</title>
        <authorList>
            <person name="Shi X."/>
            <person name="Cao S."/>
            <person name="Wang X."/>
            <person name="Huang S."/>
            <person name="Wang Y."/>
            <person name="Liu Z."/>
            <person name="Liu W."/>
            <person name="Leng X."/>
            <person name="Peng Y."/>
            <person name="Wang N."/>
            <person name="Wang Y."/>
            <person name="Ma Z."/>
            <person name="Xu X."/>
            <person name="Zhang F."/>
            <person name="Xue H."/>
            <person name="Zhong H."/>
            <person name="Wang Y."/>
            <person name="Zhang K."/>
            <person name="Velt A."/>
            <person name="Avia K."/>
            <person name="Holtgrawe D."/>
            <person name="Grimplet J."/>
            <person name="Matus J.T."/>
            <person name="Ware D."/>
            <person name="Wu X."/>
            <person name="Wang H."/>
            <person name="Liu C."/>
            <person name="Fang Y."/>
            <person name="Rustenholz C."/>
            <person name="Cheng Z."/>
            <person name="Xiao H."/>
            <person name="Zhou Y."/>
        </authorList>
    </citation>
    <scope>NUCLEOTIDE SEQUENCE [LARGE SCALE GENOMIC DNA]</scope>
    <source>
        <strain evidence="6">cv. Pinot noir / PN40024</strain>
        <tissue evidence="5">Leaf</tissue>
    </source>
</reference>
<dbReference type="EMBL" id="CP126661">
    <property type="protein sequence ID" value="WKA03084.1"/>
    <property type="molecule type" value="Genomic_DNA"/>
</dbReference>
<evidence type="ECO:0000313" key="5">
    <source>
        <dbReference type="EMBL" id="WKA03084.1"/>
    </source>
</evidence>
<dbReference type="Gene3D" id="2.20.28.120">
    <property type="entry name" value="Ribosomal protein L33"/>
    <property type="match status" value="1"/>
</dbReference>
<evidence type="ECO:0000256" key="2">
    <source>
        <dbReference type="ARBA" id="ARBA00022980"/>
    </source>
</evidence>
<keyword evidence="2" id="KW-0689">Ribosomal protein</keyword>
<evidence type="ECO:0000313" key="6">
    <source>
        <dbReference type="Proteomes" id="UP001227230"/>
    </source>
</evidence>
<proteinExistence type="inferred from homology"/>
<evidence type="ECO:0000256" key="3">
    <source>
        <dbReference type="ARBA" id="ARBA00023274"/>
    </source>
</evidence>
<sequence>EKSIDISRYIIEKNQHNTFNPLELRKFCSYCYKHTIHRKINKKNKKLKIVYVSLFQGTIKII</sequence>
<dbReference type="NCBIfam" id="TIGR01023">
    <property type="entry name" value="rpmG_bact"/>
    <property type="match status" value="1"/>
</dbReference>
<protein>
    <recommendedName>
        <fullName evidence="4">50S ribosomal protein L33, chloroplastic</fullName>
    </recommendedName>
</protein>
<accession>A0ABY9D6W0</accession>
<dbReference type="Proteomes" id="UP001227230">
    <property type="component" value="Chromosome 14"/>
</dbReference>
<dbReference type="Pfam" id="PF00471">
    <property type="entry name" value="Ribosomal_L33"/>
    <property type="match status" value="1"/>
</dbReference>